<keyword evidence="5" id="KW-1185">Reference proteome</keyword>
<dbReference type="InterPro" id="IPR001547">
    <property type="entry name" value="Glyco_hydro_5"/>
</dbReference>
<dbReference type="Proteomes" id="UP000298180">
    <property type="component" value="Unassembled WGS sequence"/>
</dbReference>
<evidence type="ECO:0000313" key="4">
    <source>
        <dbReference type="EMBL" id="TFZ07561.1"/>
    </source>
</evidence>
<dbReference type="SUPFAM" id="SSF49899">
    <property type="entry name" value="Concanavalin A-like lectins/glucanases"/>
    <property type="match status" value="1"/>
</dbReference>
<dbReference type="Gene3D" id="3.20.20.80">
    <property type="entry name" value="Glycosidases"/>
    <property type="match status" value="1"/>
</dbReference>
<dbReference type="InterPro" id="IPR013320">
    <property type="entry name" value="ConA-like_dom_sf"/>
</dbReference>
<protein>
    <submittedName>
        <fullName evidence="4">Twin-arginine translocation pathway signal protein</fullName>
    </submittedName>
</protein>
<evidence type="ECO:0000256" key="1">
    <source>
        <dbReference type="ARBA" id="ARBA00022801"/>
    </source>
</evidence>
<dbReference type="GO" id="GO:0004553">
    <property type="term" value="F:hydrolase activity, hydrolyzing O-glycosyl compounds"/>
    <property type="evidence" value="ECO:0007669"/>
    <property type="project" value="InterPro"/>
</dbReference>
<dbReference type="OrthoDB" id="6769681at2"/>
<organism evidence="4 5">
    <name type="scientific">Ramlibacter henchirensis</name>
    <dbReference type="NCBI Taxonomy" id="204072"/>
    <lineage>
        <taxon>Bacteria</taxon>
        <taxon>Pseudomonadati</taxon>
        <taxon>Pseudomonadota</taxon>
        <taxon>Betaproteobacteria</taxon>
        <taxon>Burkholderiales</taxon>
        <taxon>Comamonadaceae</taxon>
        <taxon>Ramlibacter</taxon>
    </lineage>
</organism>
<dbReference type="SUPFAM" id="SSF51445">
    <property type="entry name" value="(Trans)glycosidases"/>
    <property type="match status" value="1"/>
</dbReference>
<keyword evidence="2" id="KW-0326">Glycosidase</keyword>
<evidence type="ECO:0000256" key="2">
    <source>
        <dbReference type="ARBA" id="ARBA00023295"/>
    </source>
</evidence>
<feature type="domain" description="Glycoside hydrolase family 5" evidence="3">
    <location>
        <begin position="67"/>
        <end position="390"/>
    </location>
</feature>
<name>A0A4Z0C8G1_9BURK</name>
<evidence type="ECO:0000313" key="5">
    <source>
        <dbReference type="Proteomes" id="UP000298180"/>
    </source>
</evidence>
<dbReference type="PANTHER" id="PTHR34142:SF1">
    <property type="entry name" value="GLYCOSIDE HYDROLASE FAMILY 5 DOMAIN-CONTAINING PROTEIN"/>
    <property type="match status" value="1"/>
</dbReference>
<dbReference type="EMBL" id="SMLM01000001">
    <property type="protein sequence ID" value="TFZ07561.1"/>
    <property type="molecule type" value="Genomic_DNA"/>
</dbReference>
<gene>
    <name evidence="4" type="ORF">EZ313_10760</name>
</gene>
<dbReference type="AlphaFoldDB" id="A0A4Z0C8G1"/>
<dbReference type="PANTHER" id="PTHR34142">
    <property type="entry name" value="ENDO-BETA-1,4-GLUCANASE A"/>
    <property type="match status" value="1"/>
</dbReference>
<proteinExistence type="predicted"/>
<dbReference type="Pfam" id="PF00150">
    <property type="entry name" value="Cellulase"/>
    <property type="match status" value="1"/>
</dbReference>
<comment type="caution">
    <text evidence="4">The sequence shown here is derived from an EMBL/GenBank/DDBJ whole genome shotgun (WGS) entry which is preliminary data.</text>
</comment>
<evidence type="ECO:0000259" key="3">
    <source>
        <dbReference type="Pfam" id="PF00150"/>
    </source>
</evidence>
<dbReference type="InterPro" id="IPR017853">
    <property type="entry name" value="GH"/>
</dbReference>
<dbReference type="GO" id="GO:0009251">
    <property type="term" value="P:glucan catabolic process"/>
    <property type="evidence" value="ECO:0007669"/>
    <property type="project" value="TreeGrafter"/>
</dbReference>
<reference evidence="4 5" key="1">
    <citation type="submission" date="2019-03" db="EMBL/GenBank/DDBJ databases">
        <title>Ramlibacter henchirensis DSM 14656, whole genome shotgun sequence.</title>
        <authorList>
            <person name="Zhang X."/>
            <person name="Feng G."/>
            <person name="Zhu H."/>
        </authorList>
    </citation>
    <scope>NUCLEOTIDE SEQUENCE [LARGE SCALE GENOMIC DNA]</scope>
    <source>
        <strain evidence="4 5">DSM 14656</strain>
    </source>
</reference>
<sequence>MKRRTLMQLAAAGAVPGLPGCLWSENGNAHPPRPGFTIGTNLSGMEWPQPGVRKTLSTAPNLHYTPPRRADIAWLADRGFRKNRLPILWEMLQPVLHDAKPNAQARALVGAPGEFHARYAQCITEVLDAHAAVGAKVILDLHNYCRYRDFRYAADGSVPGLKPGPTPLHRPFTHDPGGVQERIFSLAPGATLTQAHFTDFWTRAARRWKDHPGLAGYGLMNEPHDMPRSGQVQESQGGGEDLAIWPAYARAAVEAIRKIDARTPIYVAGNAWSSAMAMASRNPGFPLPGENLVYEVHLYLDAASNGFAFDFDTEVGKGFSAGLGRRAIDLDTGVKRLAMAANWAREKNLKLALTEIGMPLDDPRWQEMFQRTLTFAVREGVEVYSWMHGNHWPIRNYPIHHVPGWHQHRTLEPAVAGPMLQAAGLAKATLYDDGGGWAPAGREVTITVYARGWLEQPLTLQVASRGGRLNKTTLTIPAGANGMDSYTFKTEAEGVATITYAAAGDVQLPPPRKVYSFADPPAVAGQQLADAAHALLAKYGAPKWEMAHGHTDYVRGAPAQDGQPLRAVADTGFGSSPGNAMEMLCFLNSDGAAAGPMKPPVLRVVEGRKAMDLSAPDTWGLWCKKRAPQPGVQAKPRDRVPYDLQDDHFALVAIAATNPNATGVVFQASRAEQRQFSELALEQGRPQARWSDGRGQPLVVTSPDPLPPRMPLVLTLTSGAGAQVLRVNGRPVGQAGATLPQAFFDQLLIGWGFVDHYPRDSFRGLVFGAIAGKGRPSEAELAVLERYLLSLAVDRERP</sequence>
<keyword evidence="1" id="KW-0378">Hydrolase</keyword>
<accession>A0A4Z0C8G1</accession>